<comment type="caution">
    <text evidence="1">The sequence shown here is derived from an EMBL/GenBank/DDBJ whole genome shotgun (WGS) entry which is preliminary data.</text>
</comment>
<evidence type="ECO:0000313" key="2">
    <source>
        <dbReference type="Proteomes" id="UP000821865"/>
    </source>
</evidence>
<name>A0ACB8D5P4_DERSI</name>
<evidence type="ECO:0000313" key="1">
    <source>
        <dbReference type="EMBL" id="KAH7959693.1"/>
    </source>
</evidence>
<keyword evidence="2" id="KW-1185">Reference proteome</keyword>
<gene>
    <name evidence="1" type="ORF">HPB49_013106</name>
</gene>
<sequence>MNALIQKFNKQILPVSTSTERLLALGLHTELEEFIEAHTTAEYTRLKQSDTGRYILEKLNTNLPVAGKGECDINPNKISDRFTIPPLPKNPERRRERAEALHITHKDDTRALYADAAWYNCRKSAVAVATNLPEDTQVTATIPCDSIEEAEECTIALALNIDDLPGNESADALARGLAYRVRGLSGDEDEVGENLAEWLLSYNEITEHYKLGIGQGIMFNCSIVGLGDNFPSWRGLAIGVVMSGAPASSVIFPSLFKYVLEVHGLRGTLLLTGACLLNVPAIALLLRNPQPNPAAETSQQRVSVKSDLLTGAKAHHAHKCPSLPTIYEGKIIVRKGCVRNHSYPLTILRHEHSFGAPGEKQKKGSNILKTTPNKDCLPNQATSSRSVVHMLPPRKWPTATNDAERMKQAKLHGLLYSIPALNHCSDTMDVIHVELKQQWQAPEPSDNSVFQWNALIESVRKVAATPRIYAIAYSFYAYSLFLDTFLTVNVDYAVDIGISEGDAVHVIVLFSVTDTLCRFLMPCLTDRKLLSTAALLASSSLVASLLACSFTFVRGKVGFWVVALALGLPMGYINVGISESASTVAGEDNQPMALGFMSTAAAVGSFTTPSLIGLFRDTWGSYDGLFFFIASTLVVESALFAGLSAIDFRKSKNFIISR</sequence>
<accession>A0ACB8D5P4</accession>
<dbReference type="Proteomes" id="UP000821865">
    <property type="component" value="Chromosome 3"/>
</dbReference>
<reference evidence="1" key="1">
    <citation type="submission" date="2020-05" db="EMBL/GenBank/DDBJ databases">
        <title>Large-scale comparative analyses of tick genomes elucidate their genetic diversity and vector capacities.</title>
        <authorList>
            <person name="Jia N."/>
            <person name="Wang J."/>
            <person name="Shi W."/>
            <person name="Du L."/>
            <person name="Sun Y."/>
            <person name="Zhan W."/>
            <person name="Jiang J."/>
            <person name="Wang Q."/>
            <person name="Zhang B."/>
            <person name="Ji P."/>
            <person name="Sakyi L.B."/>
            <person name="Cui X."/>
            <person name="Yuan T."/>
            <person name="Jiang B."/>
            <person name="Yang W."/>
            <person name="Lam T.T.-Y."/>
            <person name="Chang Q."/>
            <person name="Ding S."/>
            <person name="Wang X."/>
            <person name="Zhu J."/>
            <person name="Ruan X."/>
            <person name="Zhao L."/>
            <person name="Wei J."/>
            <person name="Que T."/>
            <person name="Du C."/>
            <person name="Cheng J."/>
            <person name="Dai P."/>
            <person name="Han X."/>
            <person name="Huang E."/>
            <person name="Gao Y."/>
            <person name="Liu J."/>
            <person name="Shao H."/>
            <person name="Ye R."/>
            <person name="Li L."/>
            <person name="Wei W."/>
            <person name="Wang X."/>
            <person name="Wang C."/>
            <person name="Yang T."/>
            <person name="Huo Q."/>
            <person name="Li W."/>
            <person name="Guo W."/>
            <person name="Chen H."/>
            <person name="Zhou L."/>
            <person name="Ni X."/>
            <person name="Tian J."/>
            <person name="Zhou Y."/>
            <person name="Sheng Y."/>
            <person name="Liu T."/>
            <person name="Pan Y."/>
            <person name="Xia L."/>
            <person name="Li J."/>
            <person name="Zhao F."/>
            <person name="Cao W."/>
        </authorList>
    </citation>
    <scope>NUCLEOTIDE SEQUENCE</scope>
    <source>
        <strain evidence="1">Dsil-2018</strain>
    </source>
</reference>
<protein>
    <submittedName>
        <fullName evidence="1">Uncharacterized protein</fullName>
    </submittedName>
</protein>
<dbReference type="EMBL" id="CM023472">
    <property type="protein sequence ID" value="KAH7959693.1"/>
    <property type="molecule type" value="Genomic_DNA"/>
</dbReference>
<proteinExistence type="predicted"/>
<organism evidence="1 2">
    <name type="scientific">Dermacentor silvarum</name>
    <name type="common">Tick</name>
    <dbReference type="NCBI Taxonomy" id="543639"/>
    <lineage>
        <taxon>Eukaryota</taxon>
        <taxon>Metazoa</taxon>
        <taxon>Ecdysozoa</taxon>
        <taxon>Arthropoda</taxon>
        <taxon>Chelicerata</taxon>
        <taxon>Arachnida</taxon>
        <taxon>Acari</taxon>
        <taxon>Parasitiformes</taxon>
        <taxon>Ixodida</taxon>
        <taxon>Ixodoidea</taxon>
        <taxon>Ixodidae</taxon>
        <taxon>Rhipicephalinae</taxon>
        <taxon>Dermacentor</taxon>
    </lineage>
</organism>